<evidence type="ECO:0000256" key="5">
    <source>
        <dbReference type="ARBA" id="ARBA00022670"/>
    </source>
</evidence>
<dbReference type="PROSITE" id="PS00137">
    <property type="entry name" value="SUBTILASE_HIS"/>
    <property type="match status" value="1"/>
</dbReference>
<accession>A0ABT5VPV9</accession>
<dbReference type="SUPFAM" id="SSF52743">
    <property type="entry name" value="Subtilisin-like"/>
    <property type="match status" value="1"/>
</dbReference>
<feature type="signal peptide" evidence="11">
    <location>
        <begin position="1"/>
        <end position="29"/>
    </location>
</feature>
<keyword evidence="4" id="KW-0964">Secreted</keyword>
<dbReference type="PROSITE" id="PS00136">
    <property type="entry name" value="SUBTILASE_ASP"/>
    <property type="match status" value="1"/>
</dbReference>
<evidence type="ECO:0000256" key="3">
    <source>
        <dbReference type="ARBA" id="ARBA00011073"/>
    </source>
</evidence>
<dbReference type="InterPro" id="IPR000209">
    <property type="entry name" value="Peptidase_S8/S53_dom"/>
</dbReference>
<feature type="active site" description="Charge relay system" evidence="9">
    <location>
        <position position="163"/>
    </location>
</feature>
<gene>
    <name evidence="13" type="ORF">N7Z68_23545</name>
</gene>
<comment type="similarity">
    <text evidence="3 9 10">Belongs to the peptidase S8 family.</text>
</comment>
<feature type="chain" id="PRO_5046351072" evidence="11">
    <location>
        <begin position="30"/>
        <end position="498"/>
    </location>
</feature>
<evidence type="ECO:0000259" key="12">
    <source>
        <dbReference type="Pfam" id="PF00082"/>
    </source>
</evidence>
<dbReference type="RefSeq" id="WP_275120870.1">
    <property type="nucleotide sequence ID" value="NZ_JAOTPO010000031.1"/>
</dbReference>
<sequence>MMHNTLKKSIIGFLTLVLVLSSFSFSALANGKTEVNSNSERLLVVFKSENLPNNVEQIISNAGGEVTYEVPQIGVIEVTTNTPATFLKEMMNNRHVLSIGPSQEVTLDLPEFEVASEEVASAAPIENIWESGYQWDIEQVTNNGASHDLLTNNIDEVVVAVIDSGFDFDHPDLKNNVDLEGSRTFVPGTEGVTDSWDYNSHGTHVAGTIGADGNMKGVAPGVTLRSYRVFGATGGAQQIWITDAIIAAANDGADVINMSLGGTRLLGQWFYTDPETGEKIRGGNSAADYVAYNRAIRYAVNQGATVVSSAGNSEQDLKSPAKVADWQNANRNDGWEARGAVFFVPAQMPGVITVSATGGGFGTEDRLAFYSNYGNGAIDLGAPGGDLGPDRLGGSKYLVLSAVPTYMNFNTGRGPEAKALFGNGYGWKGGTSMAAPQVSGVAAAYIAQQLAVTGKKPSPNQVQTRLQQTAVDAGKRGYDEIYGHGIVNAERALLNIRR</sequence>
<evidence type="ECO:0000256" key="10">
    <source>
        <dbReference type="RuleBase" id="RU003355"/>
    </source>
</evidence>
<dbReference type="Proteomes" id="UP001148125">
    <property type="component" value="Unassembled WGS sequence"/>
</dbReference>
<dbReference type="InterPro" id="IPR050131">
    <property type="entry name" value="Peptidase_S8_subtilisin-like"/>
</dbReference>
<dbReference type="EMBL" id="JAOTPO010000031">
    <property type="protein sequence ID" value="MDE5416279.1"/>
    <property type="molecule type" value="Genomic_DNA"/>
</dbReference>
<proteinExistence type="inferred from homology"/>
<protein>
    <submittedName>
        <fullName evidence="13">S8 family serine peptidase</fullName>
    </submittedName>
</protein>
<evidence type="ECO:0000256" key="1">
    <source>
        <dbReference type="ARBA" id="ARBA00001913"/>
    </source>
</evidence>
<keyword evidence="14" id="KW-1185">Reference proteome</keyword>
<evidence type="ECO:0000313" key="14">
    <source>
        <dbReference type="Proteomes" id="UP001148125"/>
    </source>
</evidence>
<dbReference type="InterPro" id="IPR023828">
    <property type="entry name" value="Peptidase_S8_Ser-AS"/>
</dbReference>
<keyword evidence="8" id="KW-0106">Calcium</keyword>
<dbReference type="PROSITE" id="PS51892">
    <property type="entry name" value="SUBTILASE"/>
    <property type="match status" value="1"/>
</dbReference>
<evidence type="ECO:0000256" key="7">
    <source>
        <dbReference type="ARBA" id="ARBA00022825"/>
    </source>
</evidence>
<evidence type="ECO:0000256" key="6">
    <source>
        <dbReference type="ARBA" id="ARBA00022801"/>
    </source>
</evidence>
<comment type="caution">
    <text evidence="13">The sequence shown here is derived from an EMBL/GenBank/DDBJ whole genome shotgun (WGS) entry which is preliminary data.</text>
</comment>
<evidence type="ECO:0000256" key="11">
    <source>
        <dbReference type="SAM" id="SignalP"/>
    </source>
</evidence>
<dbReference type="InterPro" id="IPR036852">
    <property type="entry name" value="Peptidase_S8/S53_dom_sf"/>
</dbReference>
<evidence type="ECO:0000256" key="4">
    <source>
        <dbReference type="ARBA" id="ARBA00022525"/>
    </source>
</evidence>
<dbReference type="InterPro" id="IPR022398">
    <property type="entry name" value="Peptidase_S8_His-AS"/>
</dbReference>
<keyword evidence="5 9" id="KW-0645">Protease</keyword>
<evidence type="ECO:0000256" key="2">
    <source>
        <dbReference type="ARBA" id="ARBA00004613"/>
    </source>
</evidence>
<feature type="active site" description="Charge relay system" evidence="9">
    <location>
        <position position="201"/>
    </location>
</feature>
<feature type="domain" description="Peptidase S8/S53" evidence="12">
    <location>
        <begin position="156"/>
        <end position="485"/>
    </location>
</feature>
<feature type="active site" description="Charge relay system" evidence="9">
    <location>
        <position position="432"/>
    </location>
</feature>
<dbReference type="InterPro" id="IPR023827">
    <property type="entry name" value="Peptidase_S8_Asp-AS"/>
</dbReference>
<organism evidence="13 14">
    <name type="scientific">Alkalihalobacterium chitinilyticum</name>
    <dbReference type="NCBI Taxonomy" id="2980103"/>
    <lineage>
        <taxon>Bacteria</taxon>
        <taxon>Bacillati</taxon>
        <taxon>Bacillota</taxon>
        <taxon>Bacilli</taxon>
        <taxon>Bacillales</taxon>
        <taxon>Bacillaceae</taxon>
        <taxon>Alkalihalobacterium</taxon>
    </lineage>
</organism>
<keyword evidence="6 9" id="KW-0378">Hydrolase</keyword>
<comment type="subcellular location">
    <subcellularLocation>
        <location evidence="2">Secreted</location>
    </subcellularLocation>
</comment>
<keyword evidence="7 9" id="KW-0720">Serine protease</keyword>
<evidence type="ECO:0000256" key="9">
    <source>
        <dbReference type="PROSITE-ProRule" id="PRU01240"/>
    </source>
</evidence>
<comment type="cofactor">
    <cofactor evidence="1">
        <name>Ca(2+)</name>
        <dbReference type="ChEBI" id="CHEBI:29108"/>
    </cofactor>
</comment>
<dbReference type="Pfam" id="PF00082">
    <property type="entry name" value="Peptidase_S8"/>
    <property type="match status" value="1"/>
</dbReference>
<dbReference type="PROSITE" id="PS00138">
    <property type="entry name" value="SUBTILASE_SER"/>
    <property type="match status" value="1"/>
</dbReference>
<dbReference type="PRINTS" id="PR00723">
    <property type="entry name" value="SUBTILISIN"/>
</dbReference>
<dbReference type="Gene3D" id="3.40.50.200">
    <property type="entry name" value="Peptidase S8/S53 domain"/>
    <property type="match status" value="1"/>
</dbReference>
<dbReference type="PANTHER" id="PTHR43806">
    <property type="entry name" value="PEPTIDASE S8"/>
    <property type="match status" value="1"/>
</dbReference>
<keyword evidence="11" id="KW-0732">Signal</keyword>
<reference evidence="13" key="1">
    <citation type="submission" date="2024-05" db="EMBL/GenBank/DDBJ databases">
        <title>Alkalihalobacillus sp. strain MEB203 novel alkaliphilic bacterium from Lonar Lake, India.</title>
        <authorList>
            <person name="Joshi A."/>
            <person name="Thite S."/>
            <person name="Mengade P."/>
        </authorList>
    </citation>
    <scope>NUCLEOTIDE SEQUENCE</scope>
    <source>
        <strain evidence="13">MEB 203</strain>
    </source>
</reference>
<evidence type="ECO:0000256" key="8">
    <source>
        <dbReference type="ARBA" id="ARBA00022837"/>
    </source>
</evidence>
<evidence type="ECO:0000313" key="13">
    <source>
        <dbReference type="EMBL" id="MDE5416279.1"/>
    </source>
</evidence>
<dbReference type="PANTHER" id="PTHR43806:SF11">
    <property type="entry name" value="CEREVISIN-RELATED"/>
    <property type="match status" value="1"/>
</dbReference>
<dbReference type="InterPro" id="IPR015500">
    <property type="entry name" value="Peptidase_S8_subtilisin-rel"/>
</dbReference>
<name>A0ABT5VPV9_9BACI</name>